<name>A0ABD5W3R0_9EURY</name>
<dbReference type="RefSeq" id="WP_267161752.1">
    <property type="nucleotide sequence ID" value="NZ_CP112972.1"/>
</dbReference>
<dbReference type="GeneID" id="76631106"/>
<gene>
    <name evidence="1" type="ORF">ACFQQG_13625</name>
</gene>
<reference evidence="1 2" key="1">
    <citation type="journal article" date="2019" name="Int. J. Syst. Evol. Microbiol.">
        <title>The Global Catalogue of Microorganisms (GCM) 10K type strain sequencing project: providing services to taxonomists for standard genome sequencing and annotation.</title>
        <authorList>
            <consortium name="The Broad Institute Genomics Platform"/>
            <consortium name="The Broad Institute Genome Sequencing Center for Infectious Disease"/>
            <person name="Wu L."/>
            <person name="Ma J."/>
        </authorList>
    </citation>
    <scope>NUCLEOTIDE SEQUENCE [LARGE SCALE GENOMIC DNA]</scope>
    <source>
        <strain evidence="1 2">JCM 30072</strain>
    </source>
</reference>
<dbReference type="InterPro" id="IPR055515">
    <property type="entry name" value="DUF7089"/>
</dbReference>
<protein>
    <submittedName>
        <fullName evidence="1">Uncharacterized protein</fullName>
    </submittedName>
</protein>
<evidence type="ECO:0000313" key="2">
    <source>
        <dbReference type="Proteomes" id="UP001596445"/>
    </source>
</evidence>
<dbReference type="Pfam" id="PF23363">
    <property type="entry name" value="DUF7089"/>
    <property type="match status" value="1"/>
</dbReference>
<evidence type="ECO:0000313" key="1">
    <source>
        <dbReference type="EMBL" id="MFC7059029.1"/>
    </source>
</evidence>
<keyword evidence="2" id="KW-1185">Reference proteome</keyword>
<dbReference type="AlphaFoldDB" id="A0ABD5W3R0"/>
<accession>A0ABD5W3R0</accession>
<comment type="caution">
    <text evidence="1">The sequence shown here is derived from an EMBL/GenBank/DDBJ whole genome shotgun (WGS) entry which is preliminary data.</text>
</comment>
<dbReference type="Proteomes" id="UP001596445">
    <property type="component" value="Unassembled WGS sequence"/>
</dbReference>
<proteinExistence type="predicted"/>
<dbReference type="EMBL" id="JBHSZI010000001">
    <property type="protein sequence ID" value="MFC7059029.1"/>
    <property type="molecule type" value="Genomic_DNA"/>
</dbReference>
<sequence>MFTERTLSEPLKSVKERHAPDALVLDSAENFESLLPAQAEDLLLVTDSVVPATYPDEWVPPNSPEVLARYASSDFIVGMPGDGSVVWTHQTDPSVVICKPRLEESPDSFAEFLVAEALVEVGLDAPEHFLGLFESDYPRFAAACADLLSPAETYQVAVACHDAYLGLQTRDVFADWEEPLFEAWADASDRLEPRVDGLPGEMARNETSFAEAAELACSAVKHAGELPPPFEALDASVYLDHGSDYAVEWAERTVDALADG</sequence>
<organism evidence="1 2">
    <name type="scientific">Halovenus salina</name>
    <dbReference type="NCBI Taxonomy" id="1510225"/>
    <lineage>
        <taxon>Archaea</taxon>
        <taxon>Methanobacteriati</taxon>
        <taxon>Methanobacteriota</taxon>
        <taxon>Stenosarchaea group</taxon>
        <taxon>Halobacteria</taxon>
        <taxon>Halobacteriales</taxon>
        <taxon>Haloarculaceae</taxon>
        <taxon>Halovenus</taxon>
    </lineage>
</organism>